<accession>A0A1H6ZVV0</accession>
<keyword evidence="1" id="KW-0472">Membrane</keyword>
<reference evidence="2 3" key="1">
    <citation type="submission" date="2016-10" db="EMBL/GenBank/DDBJ databases">
        <authorList>
            <person name="de Groot N.N."/>
        </authorList>
    </citation>
    <scope>NUCLEOTIDE SEQUENCE [LARGE SCALE GENOMIC DNA]</scope>
    <source>
        <strain evidence="2 3">DSM 373</strain>
    </source>
</reference>
<dbReference type="OrthoDB" id="9899422at2"/>
<evidence type="ECO:0000256" key="1">
    <source>
        <dbReference type="SAM" id="Phobius"/>
    </source>
</evidence>
<keyword evidence="1" id="KW-0812">Transmembrane</keyword>
<dbReference type="EMBL" id="FNYQ01000128">
    <property type="protein sequence ID" value="SEJ52925.1"/>
    <property type="molecule type" value="Genomic_DNA"/>
</dbReference>
<evidence type="ECO:0000313" key="2">
    <source>
        <dbReference type="EMBL" id="SEJ52925.1"/>
    </source>
</evidence>
<feature type="transmembrane region" description="Helical" evidence="1">
    <location>
        <begin position="6"/>
        <end position="23"/>
    </location>
</feature>
<keyword evidence="1" id="KW-1133">Transmembrane helix</keyword>
<dbReference type="AlphaFoldDB" id="A0A1H6ZVV0"/>
<protein>
    <submittedName>
        <fullName evidence="2">Uncharacterized protein</fullName>
    </submittedName>
</protein>
<evidence type="ECO:0000313" key="3">
    <source>
        <dbReference type="Proteomes" id="UP000199250"/>
    </source>
</evidence>
<proteinExistence type="predicted"/>
<organism evidence="2 3">
    <name type="scientific">Azotobacter beijerinckii</name>
    <dbReference type="NCBI Taxonomy" id="170623"/>
    <lineage>
        <taxon>Bacteria</taxon>
        <taxon>Pseudomonadati</taxon>
        <taxon>Pseudomonadota</taxon>
        <taxon>Gammaproteobacteria</taxon>
        <taxon>Pseudomonadales</taxon>
        <taxon>Pseudomonadaceae</taxon>
        <taxon>Azotobacter</taxon>
    </lineage>
</organism>
<dbReference type="Proteomes" id="UP000199250">
    <property type="component" value="Unassembled WGS sequence"/>
</dbReference>
<dbReference type="RefSeq" id="WP_090735466.1">
    <property type="nucleotide sequence ID" value="NZ_FNYQ01000128.1"/>
</dbReference>
<gene>
    <name evidence="2" type="ORF">SAMN04244572_04352</name>
</gene>
<sequence length="62" mass="6781">MVDLIAAALAWGYVGYLVGYLRAQKRYIPEINEAREDLARARMLAKMHCCPADCGKGGHADG</sequence>
<name>A0A1H6ZVV0_9GAMM</name>